<evidence type="ECO:0000313" key="2">
    <source>
        <dbReference type="Proteomes" id="UP001221898"/>
    </source>
</evidence>
<proteinExistence type="predicted"/>
<dbReference type="InterPro" id="IPR043128">
    <property type="entry name" value="Rev_trsase/Diguanyl_cyclase"/>
</dbReference>
<comment type="caution">
    <text evidence="1">The sequence shown here is derived from an EMBL/GenBank/DDBJ whole genome shotgun (WGS) entry which is preliminary data.</text>
</comment>
<dbReference type="Gene3D" id="3.30.70.270">
    <property type="match status" value="2"/>
</dbReference>
<dbReference type="Proteomes" id="UP001221898">
    <property type="component" value="Unassembled WGS sequence"/>
</dbReference>
<name>A0AAD7RRD5_9TELE</name>
<keyword evidence="2" id="KW-1185">Reference proteome</keyword>
<reference evidence="1" key="1">
    <citation type="journal article" date="2023" name="Science">
        <title>Genome structures resolve the early diversification of teleost fishes.</title>
        <authorList>
            <person name="Parey E."/>
            <person name="Louis A."/>
            <person name="Montfort J."/>
            <person name="Bouchez O."/>
            <person name="Roques C."/>
            <person name="Iampietro C."/>
            <person name="Lluch J."/>
            <person name="Castinel A."/>
            <person name="Donnadieu C."/>
            <person name="Desvignes T."/>
            <person name="Floi Bucao C."/>
            <person name="Jouanno E."/>
            <person name="Wen M."/>
            <person name="Mejri S."/>
            <person name="Dirks R."/>
            <person name="Jansen H."/>
            <person name="Henkel C."/>
            <person name="Chen W.J."/>
            <person name="Zahm M."/>
            <person name="Cabau C."/>
            <person name="Klopp C."/>
            <person name="Thompson A.W."/>
            <person name="Robinson-Rechavi M."/>
            <person name="Braasch I."/>
            <person name="Lecointre G."/>
            <person name="Bobe J."/>
            <person name="Postlethwait J.H."/>
            <person name="Berthelot C."/>
            <person name="Roest Crollius H."/>
            <person name="Guiguen Y."/>
        </authorList>
    </citation>
    <scope>NUCLEOTIDE SEQUENCE</scope>
    <source>
        <strain evidence="1">NC1722</strain>
    </source>
</reference>
<dbReference type="InterPro" id="IPR051320">
    <property type="entry name" value="Viral_Replic_Matur_Polypro"/>
</dbReference>
<evidence type="ECO:0000313" key="1">
    <source>
        <dbReference type="EMBL" id="KAJ8388822.1"/>
    </source>
</evidence>
<dbReference type="PANTHER" id="PTHR33064:SF37">
    <property type="entry name" value="RIBONUCLEASE H"/>
    <property type="match status" value="1"/>
</dbReference>
<gene>
    <name evidence="1" type="ORF">AAFF_G00125780</name>
</gene>
<dbReference type="InterPro" id="IPR043502">
    <property type="entry name" value="DNA/RNA_pol_sf"/>
</dbReference>
<dbReference type="AlphaFoldDB" id="A0AAD7RRD5"/>
<dbReference type="EMBL" id="JAINUG010000189">
    <property type="protein sequence ID" value="KAJ8388822.1"/>
    <property type="molecule type" value="Genomic_DNA"/>
</dbReference>
<sequence>MTAVLVKKKAENLQEVFAAICQARLRLNPKKCQLFRREIAFLGHAICQARLPLNPKKCQLRRVSADPAKIAAVCDWPLLTNVSDLQSFLGLALYYRRYVQDFATITSPLHRLTDRGWPYIWDDPCSTAPNHPYHGPCAGVSWHQPPVHHRHRRQQCVLHRRAGVQPVLVVSVPGASSRVAVWNGWEMQV</sequence>
<protein>
    <submittedName>
        <fullName evidence="1">Uncharacterized protein</fullName>
    </submittedName>
</protein>
<organism evidence="1 2">
    <name type="scientific">Aldrovandia affinis</name>
    <dbReference type="NCBI Taxonomy" id="143900"/>
    <lineage>
        <taxon>Eukaryota</taxon>
        <taxon>Metazoa</taxon>
        <taxon>Chordata</taxon>
        <taxon>Craniata</taxon>
        <taxon>Vertebrata</taxon>
        <taxon>Euteleostomi</taxon>
        <taxon>Actinopterygii</taxon>
        <taxon>Neopterygii</taxon>
        <taxon>Teleostei</taxon>
        <taxon>Notacanthiformes</taxon>
        <taxon>Halosauridae</taxon>
        <taxon>Aldrovandia</taxon>
    </lineage>
</organism>
<accession>A0AAD7RRD5</accession>
<dbReference type="PANTHER" id="PTHR33064">
    <property type="entry name" value="POL PROTEIN"/>
    <property type="match status" value="1"/>
</dbReference>
<dbReference type="SUPFAM" id="SSF56672">
    <property type="entry name" value="DNA/RNA polymerases"/>
    <property type="match status" value="1"/>
</dbReference>